<evidence type="ECO:0000256" key="3">
    <source>
        <dbReference type="ARBA" id="ARBA00022722"/>
    </source>
</evidence>
<accession>A0A6J7G6G8</accession>
<dbReference type="PANTHER" id="PTHR33317:SF4">
    <property type="entry name" value="POLYNUCLEOTIDYL TRANSFERASE, RIBONUCLEASE H-LIKE SUPERFAMILY PROTEIN"/>
    <property type="match status" value="1"/>
</dbReference>
<dbReference type="HAMAP" id="MF_00651">
    <property type="entry name" value="Nuclease_YqgF"/>
    <property type="match status" value="1"/>
</dbReference>
<dbReference type="Gene3D" id="3.30.420.140">
    <property type="entry name" value="YqgF/RNase H-like domain"/>
    <property type="match status" value="1"/>
</dbReference>
<dbReference type="GO" id="GO:0000967">
    <property type="term" value="P:rRNA 5'-end processing"/>
    <property type="evidence" value="ECO:0007669"/>
    <property type="project" value="TreeGrafter"/>
</dbReference>
<dbReference type="AlphaFoldDB" id="A0A6J7G6G8"/>
<dbReference type="InterPro" id="IPR012337">
    <property type="entry name" value="RNaseH-like_sf"/>
</dbReference>
<organism evidence="6">
    <name type="scientific">freshwater metagenome</name>
    <dbReference type="NCBI Taxonomy" id="449393"/>
    <lineage>
        <taxon>unclassified sequences</taxon>
        <taxon>metagenomes</taxon>
        <taxon>ecological metagenomes</taxon>
    </lineage>
</organism>
<dbReference type="GO" id="GO:0004518">
    <property type="term" value="F:nuclease activity"/>
    <property type="evidence" value="ECO:0007669"/>
    <property type="project" value="UniProtKB-KW"/>
</dbReference>
<evidence type="ECO:0000256" key="4">
    <source>
        <dbReference type="ARBA" id="ARBA00022801"/>
    </source>
</evidence>
<gene>
    <name evidence="6" type="ORF">UFOPK3516_01084</name>
</gene>
<dbReference type="InterPro" id="IPR005227">
    <property type="entry name" value="YqgF"/>
</dbReference>
<evidence type="ECO:0000256" key="1">
    <source>
        <dbReference type="ARBA" id="ARBA00022490"/>
    </source>
</evidence>
<evidence type="ECO:0000259" key="5">
    <source>
        <dbReference type="SMART" id="SM00732"/>
    </source>
</evidence>
<keyword evidence="3" id="KW-0540">Nuclease</keyword>
<sequence length="156" mass="16859">MRSGIRLGIDPGQARIGTALSDPSGILATPLQTVRVDGQEYATLCQIVVEQAVDFVIVGLPLSLSGAWTESTRQARDLATKLSTMVTVPVRMIDERLTTTTANRTLRATGTSQRAGRSVIDQIAAVTLLQQALDSERQLGREVGWSIREVAEMSHD</sequence>
<dbReference type="PANTHER" id="PTHR33317">
    <property type="entry name" value="POLYNUCLEOTIDYL TRANSFERASE, RIBONUCLEASE H-LIKE SUPERFAMILY PROTEIN"/>
    <property type="match status" value="1"/>
</dbReference>
<dbReference type="SMART" id="SM00732">
    <property type="entry name" value="YqgFc"/>
    <property type="match status" value="1"/>
</dbReference>
<dbReference type="EMBL" id="CAFBMB010000088">
    <property type="protein sequence ID" value="CAB4903982.1"/>
    <property type="molecule type" value="Genomic_DNA"/>
</dbReference>
<dbReference type="InterPro" id="IPR037027">
    <property type="entry name" value="YqgF/RNaseH-like_dom_sf"/>
</dbReference>
<dbReference type="NCBIfam" id="TIGR00250">
    <property type="entry name" value="RNAse_H_YqgF"/>
    <property type="match status" value="1"/>
</dbReference>
<evidence type="ECO:0000256" key="2">
    <source>
        <dbReference type="ARBA" id="ARBA00022517"/>
    </source>
</evidence>
<dbReference type="CDD" id="cd16964">
    <property type="entry name" value="YqgF"/>
    <property type="match status" value="1"/>
</dbReference>
<evidence type="ECO:0000313" key="6">
    <source>
        <dbReference type="EMBL" id="CAB4903982.1"/>
    </source>
</evidence>
<dbReference type="InterPro" id="IPR006641">
    <property type="entry name" value="YqgF/RNaseH-like_dom"/>
</dbReference>
<dbReference type="SUPFAM" id="SSF53098">
    <property type="entry name" value="Ribonuclease H-like"/>
    <property type="match status" value="1"/>
</dbReference>
<proteinExistence type="inferred from homology"/>
<keyword evidence="1" id="KW-0963">Cytoplasm</keyword>
<protein>
    <submittedName>
        <fullName evidence="6">Unannotated protein</fullName>
    </submittedName>
</protein>
<reference evidence="6" key="1">
    <citation type="submission" date="2020-05" db="EMBL/GenBank/DDBJ databases">
        <authorList>
            <person name="Chiriac C."/>
            <person name="Salcher M."/>
            <person name="Ghai R."/>
            <person name="Kavagutti S V."/>
        </authorList>
    </citation>
    <scope>NUCLEOTIDE SEQUENCE</scope>
</reference>
<dbReference type="Pfam" id="PF03652">
    <property type="entry name" value="RuvX"/>
    <property type="match status" value="1"/>
</dbReference>
<keyword evidence="4" id="KW-0378">Hydrolase</keyword>
<feature type="domain" description="YqgF/RNase H-like" evidence="5">
    <location>
        <begin position="4"/>
        <end position="102"/>
    </location>
</feature>
<name>A0A6J7G6G8_9ZZZZ</name>
<keyword evidence="2" id="KW-0690">Ribosome biogenesis</keyword>
<dbReference type="GO" id="GO:0016787">
    <property type="term" value="F:hydrolase activity"/>
    <property type="evidence" value="ECO:0007669"/>
    <property type="project" value="UniProtKB-KW"/>
</dbReference>
<dbReference type="GO" id="GO:0005829">
    <property type="term" value="C:cytosol"/>
    <property type="evidence" value="ECO:0007669"/>
    <property type="project" value="TreeGrafter"/>
</dbReference>